<keyword evidence="3" id="KW-0472">Membrane</keyword>
<evidence type="ECO:0000256" key="1">
    <source>
        <dbReference type="PROSITE-ProRule" id="PRU00076"/>
    </source>
</evidence>
<proteinExistence type="predicted"/>
<dbReference type="InterPro" id="IPR000742">
    <property type="entry name" value="EGF"/>
</dbReference>
<feature type="region of interest" description="Disordered" evidence="2">
    <location>
        <begin position="164"/>
        <end position="372"/>
    </location>
</feature>
<dbReference type="Proteomes" id="UP000076449">
    <property type="component" value="Chromosome II"/>
</dbReference>
<reference evidence="5" key="1">
    <citation type="journal article" date="2014" name="Genome Announc.">
        <title>Complete sequencing and chromosome-scale genome assembly of the industrial progenitor strain P2niaD18 from the penicillin producer Penicillium chrysogenum.</title>
        <authorList>
            <person name="Specht T."/>
            <person name="Dahlmann T.A."/>
            <person name="Zadra I."/>
            <person name="Kurnsteiner H."/>
            <person name="Kuck U."/>
        </authorList>
    </citation>
    <scope>NUCLEOTIDE SEQUENCE [LARGE SCALE GENOMIC DNA]</scope>
    <source>
        <strain evidence="5">P2niaD18</strain>
    </source>
</reference>
<keyword evidence="1" id="KW-1015">Disulfide bond</keyword>
<keyword evidence="3" id="KW-0812">Transmembrane</keyword>
<feature type="region of interest" description="Disordered" evidence="2">
    <location>
        <begin position="729"/>
        <end position="767"/>
    </location>
</feature>
<feature type="compositionally biased region" description="Polar residues" evidence="2">
    <location>
        <begin position="228"/>
        <end position="246"/>
    </location>
</feature>
<organism evidence="5">
    <name type="scientific">Penicillium chrysogenum</name>
    <name type="common">Penicillium notatum</name>
    <dbReference type="NCBI Taxonomy" id="5076"/>
    <lineage>
        <taxon>Eukaryota</taxon>
        <taxon>Fungi</taxon>
        <taxon>Dikarya</taxon>
        <taxon>Ascomycota</taxon>
        <taxon>Pezizomycotina</taxon>
        <taxon>Eurotiomycetes</taxon>
        <taxon>Eurotiomycetidae</taxon>
        <taxon>Eurotiales</taxon>
        <taxon>Aspergillaceae</taxon>
        <taxon>Penicillium</taxon>
        <taxon>Penicillium chrysogenum species complex</taxon>
    </lineage>
</organism>
<comment type="caution">
    <text evidence="1">Lacks conserved residue(s) required for the propagation of feature annotation.</text>
</comment>
<protein>
    <recommendedName>
        <fullName evidence="4">EGF-like domain-containing protein</fullName>
    </recommendedName>
</protein>
<name>A0A167S968_PENCH</name>
<dbReference type="PANTHER" id="PTHR17178">
    <property type="entry name" value="SECRETORY GRANULE PROTEOGLYCAN CORE PROTEIN"/>
    <property type="match status" value="1"/>
</dbReference>
<feature type="compositionally biased region" description="Low complexity" evidence="2">
    <location>
        <begin position="730"/>
        <end position="765"/>
    </location>
</feature>
<dbReference type="AlphaFoldDB" id="A0A167S968"/>
<accession>A0A167S968</accession>
<dbReference type="PANTHER" id="PTHR17178:SF0">
    <property type="entry name" value="SERGLYCIN"/>
    <property type="match status" value="1"/>
</dbReference>
<feature type="domain" description="EGF-like" evidence="4">
    <location>
        <begin position="560"/>
        <end position="597"/>
    </location>
</feature>
<evidence type="ECO:0000256" key="3">
    <source>
        <dbReference type="SAM" id="Phobius"/>
    </source>
</evidence>
<dbReference type="Gene3D" id="2.10.25.10">
    <property type="entry name" value="Laminin"/>
    <property type="match status" value="1"/>
</dbReference>
<feature type="region of interest" description="Disordered" evidence="2">
    <location>
        <begin position="1"/>
        <end position="149"/>
    </location>
</feature>
<evidence type="ECO:0000259" key="4">
    <source>
        <dbReference type="PROSITE" id="PS50026"/>
    </source>
</evidence>
<evidence type="ECO:0000313" key="5">
    <source>
        <dbReference type="EMBL" id="KZN86918.1"/>
    </source>
</evidence>
<keyword evidence="3" id="KW-1133">Transmembrane helix</keyword>
<dbReference type="PROSITE" id="PS50026">
    <property type="entry name" value="EGF_3"/>
    <property type="match status" value="1"/>
</dbReference>
<dbReference type="CDD" id="cd00054">
    <property type="entry name" value="EGF_CA"/>
    <property type="match status" value="1"/>
</dbReference>
<dbReference type="PROSITE" id="PS01186">
    <property type="entry name" value="EGF_2"/>
    <property type="match status" value="1"/>
</dbReference>
<feature type="transmembrane region" description="Helical" evidence="3">
    <location>
        <begin position="530"/>
        <end position="555"/>
    </location>
</feature>
<keyword evidence="1" id="KW-0245">EGF-like domain</keyword>
<gene>
    <name evidence="5" type="ORF">EN45_054700</name>
</gene>
<sequence>MSTEVPNSAPSGQPDRKGSVKRARQMLDAGVRPERTSPPQQMRHPPVPRDISHQTQWPLPDSSLPPHPINQHPRYLVPRGPPPQRPPHPSELPSPSIYSERDSRVSEMSLAPNQRPPRSFSQLQPPPLAHSRRPINDAPASPTSTIDMTTPRISIATEELFRQSVTSSTPSVPDVPQFPPTFLLPESSQSQDDPSHRTAGLVAPLNARKPPQARRSSVSPIPEEFANSRFTKCSVASSRAVPSSWGSGPAESEILGAYLDMESDDGQRSPGLQEEDTRLVRNASIGKRGKPTMRTITKSNPVSVADMPAPTQEESVKGTEVRPIGLGAAANQMPHIPSQLRKSSTTASSESLKGVDPEKPPFSTQYDSPSDTRLEKELEAFGQLPHAAPTMSDKRPGGRKPPALNMHALRDAEARGSLSSLSDLIRRATKLATNLDHGRTASRANLAGGDEAGFRTAMGHRPRNSGSISDMLASFPPPALATSEGRASRTSWPMFFGRSNLRNVEQLNSSDDDPNAPRRRKTCCGMPRKIFVLICIVIFIIVVLAILLPVFLIAVPREKANSSCAEKNPCENGGMSVSAGDECSCVCSNGYTGSQCNIAGDDSCTTTRLINGWNATMGSTLPVLFEGSKTKYGITLDQVTIMALFSMNDVSCKTENALVAFDDVTSDTNKTRRSVQLIADSMPSEENGKHGDSSSVSTTDPTPVLAVRAEATMNGILYDDSHKSATTTLAPTQTESASASTTSTSSQSISGTKASASTSTSTGTSVPEDVVGFSRVAVLYILQKTGSLDTAKSSEENIQGYLVDSYANATHPAMTVGAFAVDFENLTITLPNSTVKAE</sequence>
<feature type="disulfide bond" evidence="1">
    <location>
        <begin position="587"/>
        <end position="596"/>
    </location>
</feature>
<dbReference type="EMBL" id="CM002799">
    <property type="protein sequence ID" value="KZN86918.1"/>
    <property type="molecule type" value="Genomic_DNA"/>
</dbReference>
<feature type="region of interest" description="Disordered" evidence="2">
    <location>
        <begin position="678"/>
        <end position="701"/>
    </location>
</feature>
<evidence type="ECO:0000256" key="2">
    <source>
        <dbReference type="SAM" id="MobiDB-lite"/>
    </source>
</evidence>
<dbReference type="PROSITE" id="PS00022">
    <property type="entry name" value="EGF_1"/>
    <property type="match status" value="1"/>
</dbReference>
<feature type="compositionally biased region" description="Polar residues" evidence="2">
    <location>
        <begin position="340"/>
        <end position="351"/>
    </location>
</feature>
<feature type="compositionally biased region" description="Pro residues" evidence="2">
    <location>
        <begin position="79"/>
        <end position="92"/>
    </location>
</feature>
<feature type="compositionally biased region" description="Polar residues" evidence="2">
    <location>
        <begin position="1"/>
        <end position="11"/>
    </location>
</feature>